<dbReference type="AlphaFoldDB" id="A0A7W6NKF5"/>
<dbReference type="Pfam" id="PF10636">
    <property type="entry name" value="hemP"/>
    <property type="match status" value="1"/>
</dbReference>
<dbReference type="Proteomes" id="UP000528286">
    <property type="component" value="Unassembled WGS sequence"/>
</dbReference>
<evidence type="ECO:0000313" key="1">
    <source>
        <dbReference type="EMBL" id="MBB4064823.1"/>
    </source>
</evidence>
<dbReference type="Gene3D" id="2.10.70.10">
    <property type="entry name" value="Complement Module, domain 1"/>
    <property type="match status" value="1"/>
</dbReference>
<comment type="caution">
    <text evidence="1">The sequence shown here is derived from an EMBL/GenBank/DDBJ whole genome shotgun (WGS) entry which is preliminary data.</text>
</comment>
<organism evidence="1 2">
    <name type="scientific">Gellertiella hungarica</name>
    <dbReference type="NCBI Taxonomy" id="1572859"/>
    <lineage>
        <taxon>Bacteria</taxon>
        <taxon>Pseudomonadati</taxon>
        <taxon>Pseudomonadota</taxon>
        <taxon>Alphaproteobacteria</taxon>
        <taxon>Hyphomicrobiales</taxon>
        <taxon>Rhizobiaceae</taxon>
        <taxon>Gellertiella</taxon>
    </lineage>
</organism>
<dbReference type="RefSeq" id="WP_183366125.1">
    <property type="nucleotide sequence ID" value="NZ_JACIEZ010000003.1"/>
</dbReference>
<evidence type="ECO:0000313" key="2">
    <source>
        <dbReference type="Proteomes" id="UP000528286"/>
    </source>
</evidence>
<dbReference type="InterPro" id="IPR019600">
    <property type="entry name" value="Hemin_uptake_protein_HemP"/>
</dbReference>
<protein>
    <submittedName>
        <fullName evidence="1">Hemin uptake protein HemP</fullName>
    </submittedName>
</protein>
<name>A0A7W6NKF5_9HYPH</name>
<reference evidence="1 2" key="1">
    <citation type="submission" date="2020-08" db="EMBL/GenBank/DDBJ databases">
        <title>Genomic Encyclopedia of Type Strains, Phase IV (KMG-IV): sequencing the most valuable type-strain genomes for metagenomic binning, comparative biology and taxonomic classification.</title>
        <authorList>
            <person name="Goeker M."/>
        </authorList>
    </citation>
    <scope>NUCLEOTIDE SEQUENCE [LARGE SCALE GENOMIC DNA]</scope>
    <source>
        <strain evidence="1 2">DSM 29853</strain>
    </source>
</reference>
<proteinExistence type="predicted"/>
<sequence>MTADANARISPGPSPVAGEICSEAPGRPLIDGAALFRGRTEVAIRFGDSIYRLRITRQGKLILNK</sequence>
<gene>
    <name evidence="1" type="ORF">GGR23_002010</name>
</gene>
<dbReference type="EMBL" id="JACIEZ010000003">
    <property type="protein sequence ID" value="MBB4064823.1"/>
    <property type="molecule type" value="Genomic_DNA"/>
</dbReference>
<accession>A0A7W6NKF5</accession>
<keyword evidence="2" id="KW-1185">Reference proteome</keyword>